<dbReference type="Gene3D" id="3.40.50.2000">
    <property type="entry name" value="Glycogen Phosphorylase B"/>
    <property type="match status" value="2"/>
</dbReference>
<dbReference type="EMBL" id="JAHHGM010000004">
    <property type="protein sequence ID" value="MBT2988540.1"/>
    <property type="molecule type" value="Genomic_DNA"/>
</dbReference>
<dbReference type="InterPro" id="IPR028098">
    <property type="entry name" value="Glyco_trans_4-like_N"/>
</dbReference>
<keyword evidence="3" id="KW-0808">Transferase</keyword>
<dbReference type="SUPFAM" id="SSF53756">
    <property type="entry name" value="UDP-Glycosyltransferase/glycogen phosphorylase"/>
    <property type="match status" value="1"/>
</dbReference>
<organism evidence="3 4">
    <name type="scientific">Candidatus Thiodiazotropha taylori</name>
    <dbReference type="NCBI Taxonomy" id="2792791"/>
    <lineage>
        <taxon>Bacteria</taxon>
        <taxon>Pseudomonadati</taxon>
        <taxon>Pseudomonadota</taxon>
        <taxon>Gammaproteobacteria</taxon>
        <taxon>Chromatiales</taxon>
        <taxon>Sedimenticolaceae</taxon>
        <taxon>Candidatus Thiodiazotropha</taxon>
    </lineage>
</organism>
<feature type="domain" description="Glycosyl transferase family 1" evidence="1">
    <location>
        <begin position="183"/>
        <end position="343"/>
    </location>
</feature>
<dbReference type="Pfam" id="PF13439">
    <property type="entry name" value="Glyco_transf_4"/>
    <property type="match status" value="1"/>
</dbReference>
<proteinExistence type="predicted"/>
<dbReference type="GO" id="GO:0016757">
    <property type="term" value="F:glycosyltransferase activity"/>
    <property type="evidence" value="ECO:0007669"/>
    <property type="project" value="UniProtKB-KW"/>
</dbReference>
<dbReference type="InterPro" id="IPR001296">
    <property type="entry name" value="Glyco_trans_1"/>
</dbReference>
<dbReference type="Proteomes" id="UP000770889">
    <property type="component" value="Unassembled WGS sequence"/>
</dbReference>
<reference evidence="3 4" key="1">
    <citation type="submission" date="2021-05" db="EMBL/GenBank/DDBJ databases">
        <title>Genetic and Functional Diversity in Clade A Lucinid endosymbionts from the Bahamas.</title>
        <authorList>
            <person name="Giani N.M."/>
            <person name="Engel A.S."/>
            <person name="Campbell B.J."/>
        </authorList>
    </citation>
    <scope>NUCLEOTIDE SEQUENCE [LARGE SCALE GENOMIC DNA]</scope>
    <source>
        <strain evidence="3">LUC16012Gg_MoonRockCtena</strain>
    </source>
</reference>
<dbReference type="PANTHER" id="PTHR12526">
    <property type="entry name" value="GLYCOSYLTRANSFERASE"/>
    <property type="match status" value="1"/>
</dbReference>
<accession>A0A944M7I3</accession>
<gene>
    <name evidence="3" type="ORF">KME65_06205</name>
</gene>
<evidence type="ECO:0000313" key="4">
    <source>
        <dbReference type="Proteomes" id="UP000770889"/>
    </source>
</evidence>
<sequence>MINVLHLRDTDRVCGPGKTIIETCSRINKEKYNLYIGIFVRGDEEKNKYQAAAEERGITVLPIVMNHKLDLAVVFRLIKIIKRYKIDVLHSHEYKSDIIAFLAAKLSPIKIVSTAHGWIENSTKSKMYLRASKNVLKYFNKVIAVSPKIRNELLKYKIKEDKCQLIYNAIVIENYVSGAYEKNILRNRYKLDKNDFLIGNIGRLSKEKGQKDFVTAATAIAERHENIYFFLIGDGPEKDALATLINNSGLQDRIFLTGHYHDIKPVFQDLDAVGLTSYTEGFPNVLLESLIMRKPIFGTDVGGVRDIIIDQETGQLIQPNDIAAITDCMEFIINNPDECKHQVTKGVQLIEERYDFKIRINKIEKLYSELF</sequence>
<dbReference type="EC" id="2.4.-.-" evidence="3"/>
<dbReference type="AlphaFoldDB" id="A0A944M7I3"/>
<name>A0A944M7I3_9GAMM</name>
<evidence type="ECO:0000313" key="3">
    <source>
        <dbReference type="EMBL" id="MBT2988540.1"/>
    </source>
</evidence>
<protein>
    <submittedName>
        <fullName evidence="3">Glycosyltransferase</fullName>
        <ecNumber evidence="3">2.4.-.-</ecNumber>
    </submittedName>
</protein>
<dbReference type="Pfam" id="PF00534">
    <property type="entry name" value="Glycos_transf_1"/>
    <property type="match status" value="1"/>
</dbReference>
<feature type="domain" description="Glycosyltransferase subfamily 4-like N-terminal" evidence="2">
    <location>
        <begin position="39"/>
        <end position="172"/>
    </location>
</feature>
<keyword evidence="3" id="KW-0328">Glycosyltransferase</keyword>
<comment type="caution">
    <text evidence="3">The sequence shown here is derived from an EMBL/GenBank/DDBJ whole genome shotgun (WGS) entry which is preliminary data.</text>
</comment>
<evidence type="ECO:0000259" key="1">
    <source>
        <dbReference type="Pfam" id="PF00534"/>
    </source>
</evidence>
<dbReference type="GO" id="GO:1901135">
    <property type="term" value="P:carbohydrate derivative metabolic process"/>
    <property type="evidence" value="ECO:0007669"/>
    <property type="project" value="UniProtKB-ARBA"/>
</dbReference>
<dbReference type="PANTHER" id="PTHR12526:SF630">
    <property type="entry name" value="GLYCOSYLTRANSFERASE"/>
    <property type="match status" value="1"/>
</dbReference>
<evidence type="ECO:0000259" key="2">
    <source>
        <dbReference type="Pfam" id="PF13439"/>
    </source>
</evidence>